<gene>
    <name evidence="1" type="ORF">PAPOLLO_LOCUS912</name>
</gene>
<comment type="caution">
    <text evidence="1">The sequence shown here is derived from an EMBL/GenBank/DDBJ whole genome shotgun (WGS) entry which is preliminary data.</text>
</comment>
<proteinExistence type="predicted"/>
<name>A0A8S3W1F0_PARAO</name>
<evidence type="ECO:0000313" key="1">
    <source>
        <dbReference type="EMBL" id="CAG4935064.1"/>
    </source>
</evidence>
<dbReference type="Proteomes" id="UP000691718">
    <property type="component" value="Unassembled WGS sequence"/>
</dbReference>
<sequence length="424" mass="47961">NSKNVVANIDEITLKEPTMPEIMLLNDDFGELHIDHQIADRTMELMMQGDVSAIDHSVFDFPVDFPAEKSHDKSEPATHDAQMETISVHDVAMYRKSVGTELVAVGDFEKGMQTVEQKAIIVPTEATVGEPAEGFVLEELEDVEPQVKRRRQQKLIIDKKTELSTEYMRVRIDDISVQLRCQDSSEDVVNIRVPARTYLSRPAHAGIRSNMSQVLSRLFLRNLRVLNRTPMADREMEAKRCRTMCYVPYRHSRELVVEEAVSAHEAEKENIPQNKQLPSTELERNATAMLQEAGLADMQTCEPIEVETLTESSGTPLGSLDRTKVSLGDSERTTDSKRFILDQWGTEGTMKKILQNIKEGTRPITIHKLIMNGPTTPGKHNIIAARCFSSVLKLKQCGFIQVRKDPQTLEITDIFLGRQFDKVM</sequence>
<keyword evidence="2" id="KW-1185">Reference proteome</keyword>
<dbReference type="EMBL" id="CAJQZP010000053">
    <property type="protein sequence ID" value="CAG4935064.1"/>
    <property type="molecule type" value="Genomic_DNA"/>
</dbReference>
<evidence type="ECO:0000313" key="2">
    <source>
        <dbReference type="Proteomes" id="UP000691718"/>
    </source>
</evidence>
<organism evidence="1 2">
    <name type="scientific">Parnassius apollo</name>
    <name type="common">Apollo butterfly</name>
    <name type="synonym">Papilio apollo</name>
    <dbReference type="NCBI Taxonomy" id="110799"/>
    <lineage>
        <taxon>Eukaryota</taxon>
        <taxon>Metazoa</taxon>
        <taxon>Ecdysozoa</taxon>
        <taxon>Arthropoda</taxon>
        <taxon>Hexapoda</taxon>
        <taxon>Insecta</taxon>
        <taxon>Pterygota</taxon>
        <taxon>Neoptera</taxon>
        <taxon>Endopterygota</taxon>
        <taxon>Lepidoptera</taxon>
        <taxon>Glossata</taxon>
        <taxon>Ditrysia</taxon>
        <taxon>Papilionoidea</taxon>
        <taxon>Papilionidae</taxon>
        <taxon>Parnassiinae</taxon>
        <taxon>Parnassini</taxon>
        <taxon>Parnassius</taxon>
        <taxon>Parnassius</taxon>
    </lineage>
</organism>
<accession>A0A8S3W1F0</accession>
<dbReference type="OrthoDB" id="7490218at2759"/>
<feature type="non-terminal residue" evidence="1">
    <location>
        <position position="1"/>
    </location>
</feature>
<dbReference type="AlphaFoldDB" id="A0A8S3W1F0"/>
<protein>
    <submittedName>
        <fullName evidence="1">(apollo) hypothetical protein</fullName>
    </submittedName>
</protein>
<reference evidence="1" key="1">
    <citation type="submission" date="2021-04" db="EMBL/GenBank/DDBJ databases">
        <authorList>
            <person name="Tunstrom K."/>
        </authorList>
    </citation>
    <scope>NUCLEOTIDE SEQUENCE</scope>
</reference>